<dbReference type="STRING" id="1764295.A0A5B8MVJ8"/>
<keyword evidence="1 6" id="KW-0378">Hydrolase</keyword>
<dbReference type="Pfam" id="PF10343">
    <property type="entry name" value="Q_salvage"/>
    <property type="match status" value="1"/>
</dbReference>
<dbReference type="GO" id="GO:0006400">
    <property type="term" value="P:tRNA modification"/>
    <property type="evidence" value="ECO:0007669"/>
    <property type="project" value="TreeGrafter"/>
</dbReference>
<dbReference type="EMBL" id="CP031046">
    <property type="protein sequence ID" value="QDZ24427.1"/>
    <property type="molecule type" value="Genomic_DNA"/>
</dbReference>
<dbReference type="PANTHER" id="PTHR21314:SF0">
    <property type="entry name" value="QUEUOSINE 5'-PHOSPHATE N-GLYCOSYLASE_HYDROLASE"/>
    <property type="match status" value="1"/>
</dbReference>
<dbReference type="GO" id="GO:0016787">
    <property type="term" value="F:hydrolase activity"/>
    <property type="evidence" value="ECO:0007669"/>
    <property type="project" value="UniProtKB-KW"/>
</dbReference>
<comment type="catalytic activity">
    <reaction evidence="5 6">
        <text>queuosine 5'-phosphate + H2O = queuine + D-ribose 5-phosphate</text>
        <dbReference type="Rhea" id="RHEA:75387"/>
        <dbReference type="ChEBI" id="CHEBI:15377"/>
        <dbReference type="ChEBI" id="CHEBI:17433"/>
        <dbReference type="ChEBI" id="CHEBI:78346"/>
        <dbReference type="ChEBI" id="CHEBI:194371"/>
    </reaction>
    <physiologicalReaction direction="left-to-right" evidence="5 6">
        <dbReference type="Rhea" id="RHEA:75388"/>
    </physiologicalReaction>
</comment>
<dbReference type="AlphaFoldDB" id="A0A5B8MVJ8"/>
<evidence type="ECO:0000313" key="8">
    <source>
        <dbReference type="Proteomes" id="UP000316726"/>
    </source>
</evidence>
<sequence>MALSCPLQCVRRTTEHVASVANHVTISKKGIEALVSSRLSEESVRGLDLRKWDETDHLVETDQQGHHHPDVRAQYMLVVDAVNFCFWPDDELEYEHIAGNLKASVSENPSCISSESLATLTPLGLRALLKWPRPLPQEEERARLVREVGIELGRSFGGQAANLVRAANQSAAELVRLVVAHFPGFRDSCVYGGSQVFLYKRAQIFVGDLYGSFRGEGLGKFRDIANLTMFADYRVPVTLLELGVLEYGKELSGAVAAKEVLEPGCPQEVEIRACTVRAVEMILEEMRRTFKDASLVPMSIELDWFLWKEGEKRRDVSDPHHRVLTIFY</sequence>
<evidence type="ECO:0000313" key="7">
    <source>
        <dbReference type="EMBL" id="QDZ24427.1"/>
    </source>
</evidence>
<comment type="similarity">
    <text evidence="2 6">Belongs to the QNG1 protein family.</text>
</comment>
<proteinExistence type="inferred from homology"/>
<evidence type="ECO:0000256" key="3">
    <source>
        <dbReference type="ARBA" id="ARBA00035306"/>
    </source>
</evidence>
<keyword evidence="8" id="KW-1185">Reference proteome</keyword>
<evidence type="ECO:0000256" key="6">
    <source>
        <dbReference type="RuleBase" id="RU365002"/>
    </source>
</evidence>
<evidence type="ECO:0000256" key="1">
    <source>
        <dbReference type="ARBA" id="ARBA00022801"/>
    </source>
</evidence>
<gene>
    <name evidence="7" type="ORF">A3770_13p69450</name>
</gene>
<evidence type="ECO:0000256" key="4">
    <source>
        <dbReference type="ARBA" id="ARBA00035393"/>
    </source>
</evidence>
<evidence type="ECO:0000256" key="2">
    <source>
        <dbReference type="ARBA" id="ARBA00035119"/>
    </source>
</evidence>
<reference evidence="7 8" key="1">
    <citation type="submission" date="2018-07" db="EMBL/GenBank/DDBJ databases">
        <title>The complete nuclear genome of the prasinophyte Chloropicon primus (CCMP1205).</title>
        <authorList>
            <person name="Pombert J.-F."/>
            <person name="Otis C."/>
            <person name="Turmel M."/>
            <person name="Lemieux C."/>
        </authorList>
    </citation>
    <scope>NUCLEOTIDE SEQUENCE [LARGE SCALE GENOMIC DNA]</scope>
    <source>
        <strain evidence="7 8">CCMP1205</strain>
    </source>
</reference>
<dbReference type="EC" id="3.2.2.-" evidence="6"/>
<dbReference type="InterPro" id="IPR019438">
    <property type="entry name" value="Q_salvage"/>
</dbReference>
<dbReference type="OrthoDB" id="416777at2759"/>
<comment type="function">
    <text evidence="6">Catalyzes the hydrolysis of queuosine 5'-phosphate, releasing the nucleobase queuine (q). Is required for salvage of queuine from exogenous queuosine (Q) that is imported and then converted to queuosine 5'-phosphate intracellularly.</text>
</comment>
<evidence type="ECO:0000256" key="5">
    <source>
        <dbReference type="ARBA" id="ARBA00048204"/>
    </source>
</evidence>
<dbReference type="Proteomes" id="UP000316726">
    <property type="component" value="Chromosome 13"/>
</dbReference>
<name>A0A5B8MVJ8_9CHLO</name>
<dbReference type="PANTHER" id="PTHR21314">
    <property type="entry name" value="QUEUOSINE 5'-PHOSPHATE N-GLYCOSYLASE_HYDROLASE-RELATED"/>
    <property type="match status" value="1"/>
</dbReference>
<accession>A0A5B8MVJ8</accession>
<protein>
    <recommendedName>
        <fullName evidence="3 6">Queuosine 5'-phosphate N-glycosylase/hydrolase</fullName>
        <ecNumber evidence="6">3.2.2.-</ecNumber>
    </recommendedName>
    <alternativeName>
        <fullName evidence="4 6">Queuosine-nucleotide N-glycosylase/hydrolase</fullName>
    </alternativeName>
</protein>
<organism evidence="7 8">
    <name type="scientific">Chloropicon primus</name>
    <dbReference type="NCBI Taxonomy" id="1764295"/>
    <lineage>
        <taxon>Eukaryota</taxon>
        <taxon>Viridiplantae</taxon>
        <taxon>Chlorophyta</taxon>
        <taxon>Chloropicophyceae</taxon>
        <taxon>Chloropicales</taxon>
        <taxon>Chloropicaceae</taxon>
        <taxon>Chloropicon</taxon>
    </lineage>
</organism>